<dbReference type="InterPro" id="IPR032185">
    <property type="entry name" value="DUF5017"/>
</dbReference>
<evidence type="ECO:0000259" key="6">
    <source>
        <dbReference type="Pfam" id="PF18942"/>
    </source>
</evidence>
<organism evidence="7 8">
    <name type="scientific">Rapidithrix thailandica</name>
    <dbReference type="NCBI Taxonomy" id="413964"/>
    <lineage>
        <taxon>Bacteria</taxon>
        <taxon>Pseudomonadati</taxon>
        <taxon>Bacteroidota</taxon>
        <taxon>Cytophagia</taxon>
        <taxon>Cytophagales</taxon>
        <taxon>Flammeovirgaceae</taxon>
        <taxon>Rapidithrix</taxon>
    </lineage>
</organism>
<gene>
    <name evidence="7" type="ORF">AAG747_28085</name>
</gene>
<dbReference type="Pfam" id="PF18942">
    <property type="entry name" value="DUF5689"/>
    <property type="match status" value="1"/>
</dbReference>
<accession>A0AAW9SL01</accession>
<evidence type="ECO:0000256" key="3">
    <source>
        <dbReference type="ARBA" id="ARBA00022801"/>
    </source>
</evidence>
<evidence type="ECO:0000256" key="4">
    <source>
        <dbReference type="SAM" id="SignalP"/>
    </source>
</evidence>
<sequence length="719" mass="79693">MIFLKNKKPFALLGVLLLIFSVSCVDNDFQAPDEIKLEPLPSNTATISIADLKALHKDKSDQEIVEIADGTVIVGEVISSDKAGNIYKELYLQDATGGILVRIDASVLYTEYALGQQIALDCSQLVIGSYGGNKQLGIASVYNDEPAAGRIPAPLAQAYIRKGTISQELAIKTATVEEIFENLDAWVGHRVKIENLKVAESDRGKTYADAEKQLTQNRYFNDGTSSKDIVLRTSGYADFAGDKLPEGSGTVVAILSRFRNTPQLYINSPADMIDFKDDDGEPGTGGDVIFFEDFEDWTDGEINEPDWSNISTLGSSTWKKEGNAGHYAAFSPYGSGDSESEGWMILPKLSGEDLHIQFRMAVGYMVAGHDDVLRLKVSTDFDGTNVASASWVDLTDKVNLPADIGNPSGDFWQWEGSDVDLSQFEGEISIAFVYKGSSTQSTKVEIDNIKVISGGFKDNPGPDPDPDNYYQSAEGKSGYALKTALYQIVSSNTEQLSYGDLWDAYTTTDRQKDNPNLVWDMYSYNPDGAPAYTYTFITDQCGQFSGEGSCYNREHSFPKSWFGGKVYPMYTDLIQVVPSDGYVNTRRNNYPYGEVSTANWTSTNGAKLGPNATGGYSGTVFEPIDEYKGDFARIYFYMATRYENKIASWEKNTNHSDAVLDGTSNHVFENWQLALLLKWHQQDPVSPKEQNRNEAVYQLQKNRNPFVDHPEYVSSIWEN</sequence>
<dbReference type="AlphaFoldDB" id="A0AAW9SL01"/>
<dbReference type="InterPro" id="IPR043744">
    <property type="entry name" value="DUF5689"/>
</dbReference>
<dbReference type="NCBIfam" id="NF038128">
    <property type="entry name" value="choice_anch_J"/>
    <property type="match status" value="1"/>
</dbReference>
<keyword evidence="8" id="KW-1185">Reference proteome</keyword>
<evidence type="ECO:0000259" key="5">
    <source>
        <dbReference type="Pfam" id="PF16409"/>
    </source>
</evidence>
<keyword evidence="4" id="KW-0732">Signal</keyword>
<feature type="chain" id="PRO_5044015761" evidence="4">
    <location>
        <begin position="25"/>
        <end position="719"/>
    </location>
</feature>
<keyword evidence="7" id="KW-0255">Endonuclease</keyword>
<dbReference type="Proteomes" id="UP001403385">
    <property type="component" value="Unassembled WGS sequence"/>
</dbReference>
<dbReference type="InterPro" id="IPR007346">
    <property type="entry name" value="Endonuclease-I"/>
</dbReference>
<dbReference type="RefSeq" id="WP_346824586.1">
    <property type="nucleotide sequence ID" value="NZ_JBDKWZ010000027.1"/>
</dbReference>
<protein>
    <submittedName>
        <fullName evidence="7">Endonuclease</fullName>
    </submittedName>
</protein>
<keyword evidence="3" id="KW-0378">Hydrolase</keyword>
<dbReference type="Pfam" id="PF16409">
    <property type="entry name" value="DUF5017"/>
    <property type="match status" value="1"/>
</dbReference>
<comment type="similarity">
    <text evidence="1">Belongs to the EndA/NucM nuclease family.</text>
</comment>
<proteinExistence type="inferred from homology"/>
<evidence type="ECO:0000313" key="7">
    <source>
        <dbReference type="EMBL" id="MEN7551808.1"/>
    </source>
</evidence>
<dbReference type="Pfam" id="PF04231">
    <property type="entry name" value="Endonuclease_1"/>
    <property type="match status" value="1"/>
</dbReference>
<dbReference type="GO" id="GO:0004519">
    <property type="term" value="F:endonuclease activity"/>
    <property type="evidence" value="ECO:0007669"/>
    <property type="project" value="UniProtKB-KW"/>
</dbReference>
<dbReference type="PROSITE" id="PS51257">
    <property type="entry name" value="PROKAR_LIPOPROTEIN"/>
    <property type="match status" value="1"/>
</dbReference>
<evidence type="ECO:0000256" key="2">
    <source>
        <dbReference type="ARBA" id="ARBA00022722"/>
    </source>
</evidence>
<feature type="domain" description="DUF5017" evidence="5">
    <location>
        <begin position="353"/>
        <end position="444"/>
    </location>
</feature>
<dbReference type="EMBL" id="JBDKWZ010000027">
    <property type="protein sequence ID" value="MEN7551808.1"/>
    <property type="molecule type" value="Genomic_DNA"/>
</dbReference>
<feature type="domain" description="DUF5689" evidence="6">
    <location>
        <begin position="44"/>
        <end position="271"/>
    </location>
</feature>
<dbReference type="GO" id="GO:0016787">
    <property type="term" value="F:hydrolase activity"/>
    <property type="evidence" value="ECO:0007669"/>
    <property type="project" value="UniProtKB-KW"/>
</dbReference>
<keyword evidence="2" id="KW-0540">Nuclease</keyword>
<dbReference type="InterPro" id="IPR044925">
    <property type="entry name" value="His-Me_finger_sf"/>
</dbReference>
<dbReference type="PANTHER" id="PTHR33607:SF2">
    <property type="entry name" value="ENDONUCLEASE-1"/>
    <property type="match status" value="1"/>
</dbReference>
<evidence type="ECO:0000313" key="8">
    <source>
        <dbReference type="Proteomes" id="UP001403385"/>
    </source>
</evidence>
<dbReference type="PANTHER" id="PTHR33607">
    <property type="entry name" value="ENDONUCLEASE-1"/>
    <property type="match status" value="1"/>
</dbReference>
<evidence type="ECO:0000256" key="1">
    <source>
        <dbReference type="ARBA" id="ARBA00006429"/>
    </source>
</evidence>
<dbReference type="SUPFAM" id="SSF54060">
    <property type="entry name" value="His-Me finger endonucleases"/>
    <property type="match status" value="1"/>
</dbReference>
<name>A0AAW9SL01_9BACT</name>
<dbReference type="Gene3D" id="2.60.120.200">
    <property type="match status" value="1"/>
</dbReference>
<reference evidence="7 8" key="1">
    <citation type="submission" date="2024-04" db="EMBL/GenBank/DDBJ databases">
        <title>Novel genus in family Flammeovirgaceae.</title>
        <authorList>
            <person name="Nguyen T.H."/>
            <person name="Vuong T.Q."/>
            <person name="Le H."/>
            <person name="Kim S.-G."/>
        </authorList>
    </citation>
    <scope>NUCLEOTIDE SEQUENCE [LARGE SCALE GENOMIC DNA]</scope>
    <source>
        <strain evidence="7 8">JCM 23209</strain>
    </source>
</reference>
<comment type="caution">
    <text evidence="7">The sequence shown here is derived from an EMBL/GenBank/DDBJ whole genome shotgun (WGS) entry which is preliminary data.</text>
</comment>
<feature type="signal peptide" evidence="4">
    <location>
        <begin position="1"/>
        <end position="24"/>
    </location>
</feature>